<keyword evidence="1" id="KW-0732">Signal</keyword>
<evidence type="ECO:0000313" key="3">
    <source>
        <dbReference type="Proteomes" id="UP001330434"/>
    </source>
</evidence>
<reference evidence="2 3" key="1">
    <citation type="journal article" date="2024" name="Environ. Microbiol.">
        <title>Novel evolutionary insights on the interactions of the Holosporales (Alphaproteobacteria) with eukaryotic hosts from comparative genomics.</title>
        <authorList>
            <person name="Giovannini M."/>
            <person name="Petroni G."/>
            <person name="Castelli M."/>
        </authorList>
    </citation>
    <scope>NUCLEOTIDE SEQUENCE [LARGE SCALE GENOMIC DNA]</scope>
    <source>
        <strain evidence="2 3">US_Bl 15I1</strain>
    </source>
</reference>
<evidence type="ECO:0000313" key="2">
    <source>
        <dbReference type="EMBL" id="WVX66139.1"/>
    </source>
</evidence>
<gene>
    <name evidence="2" type="ORF">Bealeia1_00312</name>
</gene>
<sequence>MKKDTLLFSILMLSCVAPLQANPGFNCPKAETISCKIFDQDPKSFVCTSESVNVGEGTKVLGSLPFYGPPVDIIPGFDFAKAQWELVLGEYSYGFPDCVYQDKITKTQMNFIYRPEDLKLLTPLENCKFQDVGKAPHIVCE</sequence>
<keyword evidence="3" id="KW-1185">Reference proteome</keyword>
<feature type="chain" id="PRO_5047471676" evidence="1">
    <location>
        <begin position="22"/>
        <end position="141"/>
    </location>
</feature>
<proteinExistence type="predicted"/>
<protein>
    <submittedName>
        <fullName evidence="2">Uncharacterized protein</fullName>
    </submittedName>
</protein>
<organism evidence="2 3">
    <name type="scientific">Candidatus Bealeia paramacronuclearis</name>
    <dbReference type="NCBI Taxonomy" id="1921001"/>
    <lineage>
        <taxon>Bacteria</taxon>
        <taxon>Pseudomonadati</taxon>
        <taxon>Pseudomonadota</taxon>
        <taxon>Alphaproteobacteria</taxon>
        <taxon>Holosporales</taxon>
        <taxon>Holosporaceae</taxon>
        <taxon>Candidatus Bealeia</taxon>
    </lineage>
</organism>
<dbReference type="RefSeq" id="WP_331256669.1">
    <property type="nucleotide sequence ID" value="NZ_CP133270.1"/>
</dbReference>
<accession>A0ABZ2C0U8</accession>
<evidence type="ECO:0000256" key="1">
    <source>
        <dbReference type="SAM" id="SignalP"/>
    </source>
</evidence>
<name>A0ABZ2C0U8_9PROT</name>
<dbReference type="PROSITE" id="PS51257">
    <property type="entry name" value="PROKAR_LIPOPROTEIN"/>
    <property type="match status" value="1"/>
</dbReference>
<dbReference type="EMBL" id="CP133270">
    <property type="protein sequence ID" value="WVX66139.1"/>
    <property type="molecule type" value="Genomic_DNA"/>
</dbReference>
<dbReference type="Proteomes" id="UP001330434">
    <property type="component" value="Chromosome"/>
</dbReference>
<feature type="signal peptide" evidence="1">
    <location>
        <begin position="1"/>
        <end position="21"/>
    </location>
</feature>